<proteinExistence type="predicted"/>
<keyword evidence="2" id="KW-0614">Plasmid</keyword>
<dbReference type="KEGG" id="spse:SULPSESMR1_04387"/>
<keyword evidence="3" id="KW-1185">Reference proteome</keyword>
<dbReference type="EMBL" id="CP022418">
    <property type="protein sequence ID" value="ASM75110.1"/>
    <property type="molecule type" value="Genomic_DNA"/>
</dbReference>
<evidence type="ECO:0000256" key="1">
    <source>
        <dbReference type="SAM" id="MobiDB-lite"/>
    </source>
</evidence>
<gene>
    <name evidence="2" type="ORF">SULPSESMR1_04387</name>
</gene>
<dbReference type="AlphaFoldDB" id="A0A221K8B6"/>
<sequence length="54" mass="6158">MKQHRLTSERTTTPADNKPNALDITAIREPLILPLHELFANAANDRNPPILWKN</sequence>
<evidence type="ECO:0000313" key="2">
    <source>
        <dbReference type="EMBL" id="ASM75110.1"/>
    </source>
</evidence>
<name>A0A221K8B6_9RHOB</name>
<evidence type="ECO:0000313" key="3">
    <source>
        <dbReference type="Proteomes" id="UP000199754"/>
    </source>
</evidence>
<accession>A0A221K8B6</accession>
<organism evidence="2 3">
    <name type="scientific">Pseudosulfitobacter pseudonitzschiae</name>
    <dbReference type="NCBI Taxonomy" id="1402135"/>
    <lineage>
        <taxon>Bacteria</taxon>
        <taxon>Pseudomonadati</taxon>
        <taxon>Pseudomonadota</taxon>
        <taxon>Alphaproteobacteria</taxon>
        <taxon>Rhodobacterales</taxon>
        <taxon>Roseobacteraceae</taxon>
        <taxon>Pseudosulfitobacter</taxon>
    </lineage>
</organism>
<protein>
    <submittedName>
        <fullName evidence="2">Uncharacterized protein</fullName>
    </submittedName>
</protein>
<dbReference type="Proteomes" id="UP000199754">
    <property type="component" value="Plasmid pSMR1-3"/>
</dbReference>
<reference evidence="2 3" key="1">
    <citation type="submission" date="2017-07" db="EMBL/GenBank/DDBJ databases">
        <title>Genome Sequence of Sulfitobacter pseudonitzschiae Strain SMR1 Isolated from a culture of the Diatom Skeletonema marinoi.</title>
        <authorList>
            <person name="Topel M."/>
            <person name="Pinder M.I.M."/>
            <person name="Johansson O.N."/>
            <person name="Kourtchenko O."/>
            <person name="Godhe A."/>
            <person name="Clarke A.K."/>
        </authorList>
    </citation>
    <scope>NUCLEOTIDE SEQUENCE [LARGE SCALE GENOMIC DNA]</scope>
    <source>
        <strain evidence="2 3">SMR1</strain>
        <plasmid evidence="2 3">pSMR1-3</plasmid>
    </source>
</reference>
<feature type="region of interest" description="Disordered" evidence="1">
    <location>
        <begin position="1"/>
        <end position="22"/>
    </location>
</feature>
<geneLocation type="plasmid" evidence="2 3">
    <name>pSMR1-3</name>
</geneLocation>